<evidence type="ECO:0008006" key="4">
    <source>
        <dbReference type="Google" id="ProtNLM"/>
    </source>
</evidence>
<feature type="transmembrane region" description="Helical" evidence="1">
    <location>
        <begin position="123"/>
        <end position="147"/>
    </location>
</feature>
<evidence type="ECO:0000313" key="2">
    <source>
        <dbReference type="EMBL" id="NBI07491.1"/>
    </source>
</evidence>
<dbReference type="GO" id="GO:0140359">
    <property type="term" value="F:ABC-type transporter activity"/>
    <property type="evidence" value="ECO:0007669"/>
    <property type="project" value="InterPro"/>
</dbReference>
<dbReference type="RefSeq" id="WP_160197947.1">
    <property type="nucleotide sequence ID" value="NZ_QXXA01000012.1"/>
</dbReference>
<dbReference type="PANTHER" id="PTHR37305">
    <property type="entry name" value="INTEGRAL MEMBRANE PROTEIN-RELATED"/>
    <property type="match status" value="1"/>
</dbReference>
<feature type="transmembrane region" description="Helical" evidence="1">
    <location>
        <begin position="12"/>
        <end position="32"/>
    </location>
</feature>
<dbReference type="EMBL" id="QXXA01000012">
    <property type="protein sequence ID" value="NBI07491.1"/>
    <property type="molecule type" value="Genomic_DNA"/>
</dbReference>
<keyword evidence="3" id="KW-1185">Reference proteome</keyword>
<dbReference type="Pfam" id="PF12679">
    <property type="entry name" value="ABC2_membrane_2"/>
    <property type="match status" value="1"/>
</dbReference>
<keyword evidence="1" id="KW-1133">Transmembrane helix</keyword>
<protein>
    <recommendedName>
        <fullName evidence="4">ABC transporter permease subunit</fullName>
    </recommendedName>
</protein>
<organism evidence="2 3">
    <name type="scientific">Senegalia massiliensis</name>
    <dbReference type="NCBI Taxonomy" id="1720316"/>
    <lineage>
        <taxon>Bacteria</taxon>
        <taxon>Bacillati</taxon>
        <taxon>Bacillota</taxon>
        <taxon>Clostridia</taxon>
        <taxon>Eubacteriales</taxon>
        <taxon>Clostridiaceae</taxon>
        <taxon>Senegalia</taxon>
    </lineage>
</organism>
<dbReference type="Proteomes" id="UP000467132">
    <property type="component" value="Unassembled WGS sequence"/>
</dbReference>
<evidence type="ECO:0000256" key="1">
    <source>
        <dbReference type="SAM" id="Phobius"/>
    </source>
</evidence>
<accession>A0A845QYW8</accession>
<gene>
    <name evidence="2" type="ORF">D3Z33_11580</name>
</gene>
<keyword evidence="1" id="KW-0812">Transmembrane</keyword>
<feature type="transmembrane region" description="Helical" evidence="1">
    <location>
        <begin position="159"/>
        <end position="183"/>
    </location>
</feature>
<comment type="caution">
    <text evidence="2">The sequence shown here is derived from an EMBL/GenBank/DDBJ whole genome shotgun (WGS) entry which is preliminary data.</text>
</comment>
<reference evidence="2 3" key="1">
    <citation type="submission" date="2018-08" db="EMBL/GenBank/DDBJ databases">
        <title>Murine metabolic-syndrome-specific gut microbial biobank.</title>
        <authorList>
            <person name="Liu C."/>
        </authorList>
    </citation>
    <scope>NUCLEOTIDE SEQUENCE [LARGE SCALE GENOMIC DNA]</scope>
    <source>
        <strain evidence="2 3">583</strain>
    </source>
</reference>
<dbReference type="GO" id="GO:0005886">
    <property type="term" value="C:plasma membrane"/>
    <property type="evidence" value="ECO:0007669"/>
    <property type="project" value="UniProtKB-SubCell"/>
</dbReference>
<dbReference type="AlphaFoldDB" id="A0A845QYW8"/>
<evidence type="ECO:0000313" key="3">
    <source>
        <dbReference type="Proteomes" id="UP000467132"/>
    </source>
</evidence>
<feature type="transmembrane region" description="Helical" evidence="1">
    <location>
        <begin position="238"/>
        <end position="259"/>
    </location>
</feature>
<sequence>MNIFKHEFKMKIKSIIIWSISISGFMLFYMAFFPGLAQDSESFNQLMENFPEEFLQAFGMQSGLSFTTLIGYFTLTFSIIQLVIAIQSANYGFSILSEEERELTADFLMTKPVSRKKIYFSKFLAAFLGLLVTAISISISSFIALEIFNNGEVYDKQNIIILLSIVPVFQLFFLGIGMLISVIVSKVRSVLSYSFGLTIGLYVVNSIRGIIDSDLLGYITPFYYFEPGYILKNGKYNISLLVIGVIVIIVSFISNYILYLKRDINSL</sequence>
<dbReference type="OrthoDB" id="9800309at2"/>
<dbReference type="PANTHER" id="PTHR37305:SF1">
    <property type="entry name" value="MEMBRANE PROTEIN"/>
    <property type="match status" value="1"/>
</dbReference>
<proteinExistence type="predicted"/>
<feature type="transmembrane region" description="Helical" evidence="1">
    <location>
        <begin position="190"/>
        <end position="211"/>
    </location>
</feature>
<name>A0A845QYW8_9CLOT</name>
<feature type="transmembrane region" description="Helical" evidence="1">
    <location>
        <begin position="64"/>
        <end position="86"/>
    </location>
</feature>
<keyword evidence="1" id="KW-0472">Membrane</keyword>